<protein>
    <submittedName>
        <fullName evidence="1">Uncharacterized protein</fullName>
    </submittedName>
</protein>
<proteinExistence type="predicted"/>
<gene>
    <name evidence="1" type="ORF">SAMN04488051_10757</name>
</gene>
<organism evidence="1 2">
    <name type="scientific">Alkalimonas amylolytica</name>
    <dbReference type="NCBI Taxonomy" id="152573"/>
    <lineage>
        <taxon>Bacteria</taxon>
        <taxon>Pseudomonadati</taxon>
        <taxon>Pseudomonadota</taxon>
        <taxon>Gammaproteobacteria</taxon>
        <taxon>Alkalimonas</taxon>
    </lineage>
</organism>
<dbReference type="Proteomes" id="UP000198773">
    <property type="component" value="Unassembled WGS sequence"/>
</dbReference>
<dbReference type="AlphaFoldDB" id="A0A1H4EIQ9"/>
<sequence>MGSGSCNCAPSAGAFLKGVCTLAAVISKKEAIALLKHWQNQGHSLLSLFRVQNGSRGTLMISLPDYVSNQWLTVKGDYASYELALAAFGQWLDDLLAGKLL</sequence>
<reference evidence="1 2" key="1">
    <citation type="submission" date="2016-10" db="EMBL/GenBank/DDBJ databases">
        <authorList>
            <person name="de Groot N.N."/>
        </authorList>
    </citation>
    <scope>NUCLEOTIDE SEQUENCE [LARGE SCALE GENOMIC DNA]</scope>
    <source>
        <strain evidence="1 2">CGMCC 1.3430</strain>
    </source>
</reference>
<evidence type="ECO:0000313" key="1">
    <source>
        <dbReference type="EMBL" id="SEA84836.1"/>
    </source>
</evidence>
<keyword evidence="2" id="KW-1185">Reference proteome</keyword>
<evidence type="ECO:0000313" key="2">
    <source>
        <dbReference type="Proteomes" id="UP000198773"/>
    </source>
</evidence>
<accession>A0A1H4EIQ9</accession>
<dbReference type="EMBL" id="FNRM01000007">
    <property type="protein sequence ID" value="SEA84836.1"/>
    <property type="molecule type" value="Genomic_DNA"/>
</dbReference>
<name>A0A1H4EIQ9_ALKAM</name>
<dbReference type="STRING" id="152573.SAMN04488051_10757"/>